<accession>A0ABT8UE98</accession>
<organism evidence="1 2">
    <name type="scientific">Mycolicibacterium arseniciresistens</name>
    <dbReference type="NCBI Taxonomy" id="3062257"/>
    <lineage>
        <taxon>Bacteria</taxon>
        <taxon>Bacillati</taxon>
        <taxon>Actinomycetota</taxon>
        <taxon>Actinomycetes</taxon>
        <taxon>Mycobacteriales</taxon>
        <taxon>Mycobacteriaceae</taxon>
        <taxon>Mycolicibacterium</taxon>
    </lineage>
</organism>
<keyword evidence="2" id="KW-1185">Reference proteome</keyword>
<evidence type="ECO:0000313" key="1">
    <source>
        <dbReference type="EMBL" id="MDO3634693.1"/>
    </source>
</evidence>
<reference evidence="1" key="1">
    <citation type="submission" date="2023-07" db="EMBL/GenBank/DDBJ databases">
        <title>Mycolicibacterium sp. nov., a novel bacterial species.</title>
        <authorList>
            <person name="Cao Y."/>
        </authorList>
    </citation>
    <scope>NUCLEOTIDE SEQUENCE</scope>
    <source>
        <strain evidence="1">KC 300</strain>
    </source>
</reference>
<dbReference type="Proteomes" id="UP001168823">
    <property type="component" value="Unassembled WGS sequence"/>
</dbReference>
<evidence type="ECO:0000313" key="2">
    <source>
        <dbReference type="Proteomes" id="UP001168823"/>
    </source>
</evidence>
<protein>
    <submittedName>
        <fullName evidence="1">Uncharacterized protein</fullName>
    </submittedName>
</protein>
<dbReference type="EMBL" id="JAUMSQ010000011">
    <property type="protein sequence ID" value="MDO3634693.1"/>
    <property type="molecule type" value="Genomic_DNA"/>
</dbReference>
<gene>
    <name evidence="1" type="ORF">Q2100_02930</name>
</gene>
<name>A0ABT8UE98_9MYCO</name>
<proteinExistence type="predicted"/>
<sequence>MPDGEIAVSDLAAIGAALQELTTRIGREVLGTTGPGRTKRFMEELSALRLQNLTAGSTVLNFVKSPLDKLDVDLPEVREADDRFWQMMNAFEQNVRPDWVPDAIADSAVKLVTALKSAAPVAVIGNADGVEFRIEWTPLHVDTWLPKSSPVDGVDATGRLEKVDLRTHEFRVRDDIGQAVELRRVLNDAAAARLVGQWVLAHGEGTINASGRLVALNNVTVEPVIDPASDFVGNGVSSLDEILASAPGPSFDGGIELTDDEFNFFLRAARS</sequence>
<comment type="caution">
    <text evidence="1">The sequence shown here is derived from an EMBL/GenBank/DDBJ whole genome shotgun (WGS) entry which is preliminary data.</text>
</comment>